<feature type="non-terminal residue" evidence="2">
    <location>
        <position position="113"/>
    </location>
</feature>
<dbReference type="RefSeq" id="WP_319887007.1">
    <property type="nucleotide sequence ID" value="NZ_JAWZVU010000306.1"/>
</dbReference>
<comment type="caution">
    <text evidence="2">The sequence shown here is derived from an EMBL/GenBank/DDBJ whole genome shotgun (WGS) entry which is preliminary data.</text>
</comment>
<gene>
    <name evidence="2" type="ORF">SJS77_24095</name>
</gene>
<accession>A0AAW9FA61</accession>
<dbReference type="InterPro" id="IPR043128">
    <property type="entry name" value="Rev_trsase/Diguanyl_cyclase"/>
</dbReference>
<sequence length="113" mass="13061">THSVRRGEKARQEQRWLLALQQRDPAMLDSLQAQTTLRQLLASFNEAELDAHRQITELHNQATRDEMTGLCNRHAFRRDLTELLQQENTQTAILVLIRATELGKLNAQRGFQS</sequence>
<keyword evidence="2" id="KW-0548">Nucleotidyltransferase</keyword>
<protein>
    <submittedName>
        <fullName evidence="2">Diguanylate cyclase</fullName>
        <ecNumber evidence="2">2.7.7.65</ecNumber>
    </submittedName>
</protein>
<evidence type="ECO:0000313" key="3">
    <source>
        <dbReference type="Proteomes" id="UP001277183"/>
    </source>
</evidence>
<keyword evidence="2" id="KW-0808">Transferase</keyword>
<proteinExistence type="predicted"/>
<dbReference type="GO" id="GO:0052621">
    <property type="term" value="F:diguanylate cyclase activity"/>
    <property type="evidence" value="ECO:0007669"/>
    <property type="project" value="UniProtKB-EC"/>
</dbReference>
<organism evidence="2 3">
    <name type="scientific">Aeromonas caviae</name>
    <name type="common">Aeromonas punctata</name>
    <dbReference type="NCBI Taxonomy" id="648"/>
    <lineage>
        <taxon>Bacteria</taxon>
        <taxon>Pseudomonadati</taxon>
        <taxon>Pseudomonadota</taxon>
        <taxon>Gammaproteobacteria</taxon>
        <taxon>Aeromonadales</taxon>
        <taxon>Aeromonadaceae</taxon>
        <taxon>Aeromonas</taxon>
    </lineage>
</organism>
<dbReference type="Gene3D" id="3.30.70.270">
    <property type="match status" value="1"/>
</dbReference>
<reference evidence="2" key="1">
    <citation type="submission" date="2023-11" db="EMBL/GenBank/DDBJ databases">
        <title>WGS of Aeromonas in Northern Israel.</title>
        <authorList>
            <person name="Hershko Y."/>
        </authorList>
    </citation>
    <scope>NUCLEOTIDE SEQUENCE</scope>
    <source>
        <strain evidence="2">77416</strain>
    </source>
</reference>
<dbReference type="EC" id="2.7.7.65" evidence="2"/>
<dbReference type="Proteomes" id="UP001277183">
    <property type="component" value="Unassembled WGS sequence"/>
</dbReference>
<dbReference type="InterPro" id="IPR000160">
    <property type="entry name" value="GGDEF_dom"/>
</dbReference>
<name>A0AAW9FA61_AERCA</name>
<dbReference type="EMBL" id="JAWZVU010000306">
    <property type="protein sequence ID" value="MDX7723456.1"/>
    <property type="molecule type" value="Genomic_DNA"/>
</dbReference>
<dbReference type="Pfam" id="PF00990">
    <property type="entry name" value="GGDEF"/>
    <property type="match status" value="1"/>
</dbReference>
<dbReference type="AlphaFoldDB" id="A0AAW9FA61"/>
<feature type="domain" description="GGDEF" evidence="1">
    <location>
        <begin position="62"/>
        <end position="112"/>
    </location>
</feature>
<feature type="non-terminal residue" evidence="2">
    <location>
        <position position="1"/>
    </location>
</feature>
<evidence type="ECO:0000313" key="2">
    <source>
        <dbReference type="EMBL" id="MDX7723456.1"/>
    </source>
</evidence>
<evidence type="ECO:0000259" key="1">
    <source>
        <dbReference type="Pfam" id="PF00990"/>
    </source>
</evidence>